<keyword evidence="5 7" id="KW-0067">ATP-binding</keyword>
<dbReference type="Pfam" id="PF00005">
    <property type="entry name" value="ABC_tran"/>
    <property type="match status" value="2"/>
</dbReference>
<keyword evidence="3" id="KW-0677">Repeat</keyword>
<proteinExistence type="predicted"/>
<dbReference type="InterPro" id="IPR027417">
    <property type="entry name" value="P-loop_NTPase"/>
</dbReference>
<dbReference type="CDD" id="cd03216">
    <property type="entry name" value="ABC_Carb_Monos_I"/>
    <property type="match status" value="1"/>
</dbReference>
<dbReference type="Gene3D" id="3.40.50.300">
    <property type="entry name" value="P-loop containing nucleotide triphosphate hydrolases"/>
    <property type="match status" value="2"/>
</dbReference>
<dbReference type="InterPro" id="IPR003439">
    <property type="entry name" value="ABC_transporter-like_ATP-bd"/>
</dbReference>
<organism evidence="7 8">
    <name type="scientific">Herbaspirillum hiltneri N3</name>
    <dbReference type="NCBI Taxonomy" id="1262470"/>
    <lineage>
        <taxon>Bacteria</taxon>
        <taxon>Pseudomonadati</taxon>
        <taxon>Pseudomonadota</taxon>
        <taxon>Betaproteobacteria</taxon>
        <taxon>Burkholderiales</taxon>
        <taxon>Oxalobacteraceae</taxon>
        <taxon>Herbaspirillum</taxon>
    </lineage>
</organism>
<gene>
    <name evidence="7" type="ORF">F506_18715</name>
</gene>
<dbReference type="Proteomes" id="UP000063429">
    <property type="component" value="Chromosome"/>
</dbReference>
<accession>A0ABN4I469</accession>
<keyword evidence="2" id="KW-0762">Sugar transport</keyword>
<keyword evidence="4" id="KW-0547">Nucleotide-binding</keyword>
<dbReference type="PANTHER" id="PTHR43790:SF4">
    <property type="entry name" value="GUANOSINE IMPORT ATP-BINDING PROTEIN NUPO"/>
    <property type="match status" value="1"/>
</dbReference>
<evidence type="ECO:0000313" key="7">
    <source>
        <dbReference type="EMBL" id="AKZ64416.1"/>
    </source>
</evidence>
<evidence type="ECO:0000256" key="3">
    <source>
        <dbReference type="ARBA" id="ARBA00022737"/>
    </source>
</evidence>
<feature type="domain" description="ABC transporter" evidence="6">
    <location>
        <begin position="261"/>
        <end position="514"/>
    </location>
</feature>
<dbReference type="InterPro" id="IPR017871">
    <property type="entry name" value="ABC_transporter-like_CS"/>
</dbReference>
<dbReference type="SMART" id="SM00382">
    <property type="entry name" value="AAA"/>
    <property type="match status" value="1"/>
</dbReference>
<evidence type="ECO:0000256" key="4">
    <source>
        <dbReference type="ARBA" id="ARBA00022741"/>
    </source>
</evidence>
<dbReference type="SUPFAM" id="SSF52540">
    <property type="entry name" value="P-loop containing nucleoside triphosphate hydrolases"/>
    <property type="match status" value="2"/>
</dbReference>
<keyword evidence="1" id="KW-0472">Membrane</keyword>
<reference evidence="8" key="1">
    <citation type="journal article" date="2015" name="Genome Announc.">
        <title>Complete Genome Sequence of Herbaspirillum hiltneri N3 (DSM 17495), Isolated from Surface-Sterilized Wheat Roots.</title>
        <authorList>
            <person name="Guizelini D."/>
            <person name="Saizaki P.M."/>
            <person name="Coimbra N.A."/>
            <person name="Weiss V.A."/>
            <person name="Faoro H."/>
            <person name="Sfeir M.Z."/>
            <person name="Baura V.A."/>
            <person name="Monteiro R.A."/>
            <person name="Chubatsu L.S."/>
            <person name="Souza E.M."/>
            <person name="Cruz L.M."/>
            <person name="Pedrosa F.O."/>
            <person name="Raittz R.T."/>
            <person name="Marchaukoski J.N."/>
            <person name="Steffens M.B."/>
        </authorList>
    </citation>
    <scope>NUCLEOTIDE SEQUENCE [LARGE SCALE GENOMIC DNA]</scope>
    <source>
        <strain evidence="8">N3</strain>
    </source>
</reference>
<dbReference type="CDD" id="cd03215">
    <property type="entry name" value="ABC_Carb_Monos_II"/>
    <property type="match status" value="1"/>
</dbReference>
<dbReference type="InterPro" id="IPR003593">
    <property type="entry name" value="AAA+_ATPase"/>
</dbReference>
<dbReference type="EMBL" id="CP011409">
    <property type="protein sequence ID" value="AKZ64416.1"/>
    <property type="molecule type" value="Genomic_DNA"/>
</dbReference>
<name>A0ABN4I469_9BURK</name>
<dbReference type="PROSITE" id="PS50893">
    <property type="entry name" value="ABC_TRANSPORTER_2"/>
    <property type="match status" value="2"/>
</dbReference>
<dbReference type="PANTHER" id="PTHR43790">
    <property type="entry name" value="CARBOHYDRATE TRANSPORT ATP-BINDING PROTEIN MG119-RELATED"/>
    <property type="match status" value="1"/>
</dbReference>
<keyword evidence="8" id="KW-1185">Reference proteome</keyword>
<evidence type="ECO:0000256" key="2">
    <source>
        <dbReference type="ARBA" id="ARBA00022597"/>
    </source>
</evidence>
<dbReference type="InterPro" id="IPR050107">
    <property type="entry name" value="ABC_carbohydrate_import_ATPase"/>
</dbReference>
<keyword evidence="1" id="KW-1003">Cell membrane</keyword>
<evidence type="ECO:0000313" key="8">
    <source>
        <dbReference type="Proteomes" id="UP000063429"/>
    </source>
</evidence>
<evidence type="ECO:0000259" key="6">
    <source>
        <dbReference type="PROSITE" id="PS50893"/>
    </source>
</evidence>
<dbReference type="GO" id="GO:0005524">
    <property type="term" value="F:ATP binding"/>
    <property type="evidence" value="ECO:0007669"/>
    <property type="project" value="UniProtKB-KW"/>
</dbReference>
<sequence length="532" mass="57988">MHALELEVIGAGKSFGEFRALDEVSIRIKAGTIHALLGENGAGKSTLVKGLVGYSPLNQGIIQADRREVDIRGPRVPNTLGIGMVYQHFTLAPSLSVAENLLLARGLVRWRIHWNLERQVLEEFMEAMPFRLDLDRLVSSLSAGEKQKLEILKQLYLRRRLLILDEPTSVLTPQEADEVLGLMRDLTRREELTVLMITHKFHEVTAYADDVTVLRKGRLVGSAAVADTSPAELAHWMMGQARVEKEAVARPPVPADAPVGLNVDSLLVLNDRGVTAVNALSLKVRRGEIVGLAGISGNGQKELVEALLGQRRRLSGEVQINGADYRASRAEMRERKVFALPEEPLRNACISGMNVAENMALRNFDVAPFRRSGWLRWSVNRAAMRKQAQALIAAFNVKPPLPERAIGTLSGGNVQRAVLARELGDSTRQEDAVNVLIVANPVFGLDFASVADIHARLLQARALGAAVLLVSEDLDELLELSDRILVMTGGAIVYATEATEAAGADRAELGRWMAGHGGHAEASAHNVHLETA</sequence>
<protein>
    <submittedName>
        <fullName evidence="7">ABC transporter ATP-binding protein</fullName>
    </submittedName>
</protein>
<evidence type="ECO:0000256" key="1">
    <source>
        <dbReference type="ARBA" id="ARBA00022475"/>
    </source>
</evidence>
<evidence type="ECO:0000256" key="5">
    <source>
        <dbReference type="ARBA" id="ARBA00022840"/>
    </source>
</evidence>
<keyword evidence="2" id="KW-0813">Transport</keyword>
<feature type="domain" description="ABC transporter" evidence="6">
    <location>
        <begin position="6"/>
        <end position="241"/>
    </location>
</feature>
<dbReference type="PROSITE" id="PS00211">
    <property type="entry name" value="ABC_TRANSPORTER_1"/>
    <property type="match status" value="1"/>
</dbReference>
<dbReference type="RefSeq" id="WP_053199921.1">
    <property type="nucleotide sequence ID" value="NZ_CP011409.1"/>
</dbReference>